<organism evidence="14 15">
    <name type="scientific">Pleodorina starrii</name>
    <dbReference type="NCBI Taxonomy" id="330485"/>
    <lineage>
        <taxon>Eukaryota</taxon>
        <taxon>Viridiplantae</taxon>
        <taxon>Chlorophyta</taxon>
        <taxon>core chlorophytes</taxon>
        <taxon>Chlorophyceae</taxon>
        <taxon>CS clade</taxon>
        <taxon>Chlamydomonadales</taxon>
        <taxon>Volvocaceae</taxon>
        <taxon>Pleodorina</taxon>
    </lineage>
</organism>
<dbReference type="PANTHER" id="PTHR10314">
    <property type="entry name" value="CYSTATHIONINE BETA-SYNTHASE"/>
    <property type="match status" value="1"/>
</dbReference>
<keyword evidence="6" id="KW-1000">Mitochondrion outer membrane</keyword>
<reference evidence="14 15" key="1">
    <citation type="journal article" date="2023" name="Commun. Biol.">
        <title>Reorganization of the ancestral sex-determining regions during the evolution of trioecy in Pleodorina starrii.</title>
        <authorList>
            <person name="Takahashi K."/>
            <person name="Suzuki S."/>
            <person name="Kawai-Toyooka H."/>
            <person name="Yamamoto K."/>
            <person name="Hamaji T."/>
            <person name="Ootsuki R."/>
            <person name="Yamaguchi H."/>
            <person name="Kawachi M."/>
            <person name="Higashiyama T."/>
            <person name="Nozaki H."/>
        </authorList>
    </citation>
    <scope>NUCLEOTIDE SEQUENCE [LARGE SCALE GENOMIC DNA]</scope>
    <source>
        <strain evidence="14 15">NIES-4479</strain>
    </source>
</reference>
<dbReference type="Gene3D" id="3.40.50.1100">
    <property type="match status" value="2"/>
</dbReference>
<evidence type="ECO:0000256" key="9">
    <source>
        <dbReference type="ARBA" id="ARBA00023136"/>
    </source>
</evidence>
<evidence type="ECO:0000256" key="8">
    <source>
        <dbReference type="ARBA" id="ARBA00023128"/>
    </source>
</evidence>
<evidence type="ECO:0000256" key="2">
    <source>
        <dbReference type="ARBA" id="ARBA00004572"/>
    </source>
</evidence>
<comment type="caution">
    <text evidence="14">The sequence shown here is derived from an EMBL/GenBank/DDBJ whole genome shotgun (WGS) entry which is preliminary data.</text>
</comment>
<evidence type="ECO:0000256" key="10">
    <source>
        <dbReference type="ARBA" id="ARBA00047931"/>
    </source>
</evidence>
<dbReference type="GO" id="GO:0006535">
    <property type="term" value="P:cysteine biosynthetic process from serine"/>
    <property type="evidence" value="ECO:0007669"/>
    <property type="project" value="InterPro"/>
</dbReference>
<evidence type="ECO:0000256" key="5">
    <source>
        <dbReference type="ARBA" id="ARBA00022692"/>
    </source>
</evidence>
<keyword evidence="8" id="KW-0496">Mitochondrion</keyword>
<evidence type="ECO:0000313" key="15">
    <source>
        <dbReference type="Proteomes" id="UP001165080"/>
    </source>
</evidence>
<dbReference type="CDD" id="cd01561">
    <property type="entry name" value="CBS_like"/>
    <property type="match status" value="1"/>
</dbReference>
<evidence type="ECO:0000256" key="1">
    <source>
        <dbReference type="ARBA" id="ARBA00001933"/>
    </source>
</evidence>
<dbReference type="EMBL" id="BRXU01000059">
    <property type="protein sequence ID" value="GLC62197.1"/>
    <property type="molecule type" value="Genomic_DNA"/>
</dbReference>
<dbReference type="InterPro" id="IPR050214">
    <property type="entry name" value="Cys_Synth/Cystath_Beta-Synth"/>
</dbReference>
<evidence type="ECO:0000256" key="4">
    <source>
        <dbReference type="ARBA" id="ARBA00022679"/>
    </source>
</evidence>
<keyword evidence="9 12" id="KW-0472">Membrane</keyword>
<dbReference type="EC" id="2.5.1.47" evidence="3"/>
<protein>
    <recommendedName>
        <fullName evidence="3">cysteine synthase</fullName>
        <ecNumber evidence="3">2.5.1.47</ecNumber>
    </recommendedName>
    <alternativeName>
        <fullName evidence="11">Cysteine synthase-like protein</fullName>
    </alternativeName>
</protein>
<evidence type="ECO:0000313" key="14">
    <source>
        <dbReference type="EMBL" id="GLC62197.1"/>
    </source>
</evidence>
<feature type="domain" description="Tryptophan synthase beta chain-like PALP" evidence="13">
    <location>
        <begin position="67"/>
        <end position="370"/>
    </location>
</feature>
<dbReference type="GO" id="GO:0004124">
    <property type="term" value="F:cysteine synthase activity"/>
    <property type="evidence" value="ECO:0007669"/>
    <property type="project" value="UniProtKB-EC"/>
</dbReference>
<gene>
    <name evidence="14" type="primary">PLEST011109</name>
    <name evidence="14" type="ORF">PLESTB_001854200</name>
</gene>
<evidence type="ECO:0000259" key="13">
    <source>
        <dbReference type="Pfam" id="PF00291"/>
    </source>
</evidence>
<name>A0A9W6C289_9CHLO</name>
<keyword evidence="15" id="KW-1185">Reference proteome</keyword>
<evidence type="ECO:0000256" key="6">
    <source>
        <dbReference type="ARBA" id="ARBA00022787"/>
    </source>
</evidence>
<dbReference type="AlphaFoldDB" id="A0A9W6C289"/>
<dbReference type="FunFam" id="3.40.50.1100:FF:000096">
    <property type="entry name" value="Related to cysteine synthase"/>
    <property type="match status" value="1"/>
</dbReference>
<evidence type="ECO:0000256" key="12">
    <source>
        <dbReference type="SAM" id="Phobius"/>
    </source>
</evidence>
<feature type="transmembrane region" description="Helical" evidence="12">
    <location>
        <begin position="31"/>
        <end position="52"/>
    </location>
</feature>
<dbReference type="GO" id="GO:0005741">
    <property type="term" value="C:mitochondrial outer membrane"/>
    <property type="evidence" value="ECO:0007669"/>
    <property type="project" value="UniProtKB-SubCell"/>
</dbReference>
<dbReference type="InterPro" id="IPR001216">
    <property type="entry name" value="P-phosphate_BS"/>
</dbReference>
<evidence type="ECO:0000256" key="3">
    <source>
        <dbReference type="ARBA" id="ARBA00012681"/>
    </source>
</evidence>
<accession>A0A9W6C289</accession>
<evidence type="ECO:0000256" key="11">
    <source>
        <dbReference type="ARBA" id="ARBA00078545"/>
    </source>
</evidence>
<dbReference type="PROSITE" id="PS00901">
    <property type="entry name" value="CYS_SYNTHASE"/>
    <property type="match status" value="1"/>
</dbReference>
<comment type="catalytic activity">
    <reaction evidence="10">
        <text>O-acetyl-L-serine + hydrogen sulfide = L-cysteine + acetate</text>
        <dbReference type="Rhea" id="RHEA:14829"/>
        <dbReference type="ChEBI" id="CHEBI:29919"/>
        <dbReference type="ChEBI" id="CHEBI:30089"/>
        <dbReference type="ChEBI" id="CHEBI:35235"/>
        <dbReference type="ChEBI" id="CHEBI:58340"/>
        <dbReference type="EC" id="2.5.1.47"/>
    </reaction>
</comment>
<dbReference type="Pfam" id="PF00291">
    <property type="entry name" value="PALP"/>
    <property type="match status" value="1"/>
</dbReference>
<keyword evidence="7 12" id="KW-1133">Transmembrane helix</keyword>
<dbReference type="InterPro" id="IPR001926">
    <property type="entry name" value="TrpB-like_PALP"/>
</dbReference>
<keyword evidence="5 12" id="KW-0812">Transmembrane</keyword>
<dbReference type="InterPro" id="IPR036052">
    <property type="entry name" value="TrpB-like_PALP_sf"/>
</dbReference>
<comment type="subcellular location">
    <subcellularLocation>
        <location evidence="2">Mitochondrion outer membrane</location>
        <topology evidence="2">Single-pass membrane protein</topology>
    </subcellularLocation>
</comment>
<dbReference type="SUPFAM" id="SSF53686">
    <property type="entry name" value="Tryptophan synthase beta subunit-like PLP-dependent enzymes"/>
    <property type="match status" value="1"/>
</dbReference>
<dbReference type="Proteomes" id="UP001165080">
    <property type="component" value="Unassembled WGS sequence"/>
</dbReference>
<keyword evidence="4" id="KW-0808">Transferase</keyword>
<sequence>MSLSKISTLNLAHRYYIEVRLGWMPLHAAPWTAAFALALAAGAGATICYLYLSMTKRQDEEIRNGVLDLIGNTPLIRLASLSKETGCEILAKAEMLNPGGSVKDRVALQVASEALAEGRLAPGSLITEGTAGSTGVSLAMVAAALGCSCAITMPDDAAVEKANMIKAYGATVQRVRPVSIVHPDHPVNVARRTAAATPGALFADQFENEANYRAHLKTGEEIWRQTRGRVDAFVSGAGTGGTIAGVSVSLKARNPRVKVFLVDPPGSSLFNKVKRGVLYTYEEAEGKRLRNPFDTITEGIGLNRLTANFDRAVIDDAFRGTDREAVEMSQYLLRNEGLWVGSSAAMNCVGAVKAARALGPGHVVVTLLCDGGHRHLSKFHNPDYLEQMGLAPVGQGRGLGFVA</sequence>
<evidence type="ECO:0000256" key="7">
    <source>
        <dbReference type="ARBA" id="ARBA00022989"/>
    </source>
</evidence>
<comment type="cofactor">
    <cofactor evidence="1">
        <name>pyridoxal 5'-phosphate</name>
        <dbReference type="ChEBI" id="CHEBI:597326"/>
    </cofactor>
</comment>
<proteinExistence type="predicted"/>